<organism evidence="1 2">
    <name type="scientific">Ceratitis capitata</name>
    <name type="common">Mediterranean fruit fly</name>
    <name type="synonym">Tephritis capitata</name>
    <dbReference type="NCBI Taxonomy" id="7213"/>
    <lineage>
        <taxon>Eukaryota</taxon>
        <taxon>Metazoa</taxon>
        <taxon>Ecdysozoa</taxon>
        <taxon>Arthropoda</taxon>
        <taxon>Hexapoda</taxon>
        <taxon>Insecta</taxon>
        <taxon>Pterygota</taxon>
        <taxon>Neoptera</taxon>
        <taxon>Endopterygota</taxon>
        <taxon>Diptera</taxon>
        <taxon>Brachycera</taxon>
        <taxon>Muscomorpha</taxon>
        <taxon>Tephritoidea</taxon>
        <taxon>Tephritidae</taxon>
        <taxon>Ceratitis</taxon>
        <taxon>Ceratitis</taxon>
    </lineage>
</organism>
<dbReference type="EMBL" id="CAJHJT010000056">
    <property type="protein sequence ID" value="CAD7012790.1"/>
    <property type="molecule type" value="Genomic_DNA"/>
</dbReference>
<comment type="caution">
    <text evidence="1">The sequence shown here is derived from an EMBL/GenBank/DDBJ whole genome shotgun (WGS) entry which is preliminary data.</text>
</comment>
<keyword evidence="2" id="KW-1185">Reference proteome</keyword>
<reference evidence="1" key="1">
    <citation type="submission" date="2020-11" db="EMBL/GenBank/DDBJ databases">
        <authorList>
            <person name="Whitehead M."/>
        </authorList>
    </citation>
    <scope>NUCLEOTIDE SEQUENCE</scope>
    <source>
        <strain evidence="1">EGII</strain>
    </source>
</reference>
<accession>A0A811VBU5</accession>
<dbReference type="AlphaFoldDB" id="A0A811VBU5"/>
<evidence type="ECO:0000313" key="1">
    <source>
        <dbReference type="EMBL" id="CAD7012790.1"/>
    </source>
</evidence>
<name>A0A811VBU5_CERCA</name>
<gene>
    <name evidence="1" type="ORF">CCAP1982_LOCUS20891</name>
</gene>
<protein>
    <submittedName>
        <fullName evidence="1">(Mediterranean fruit fly) hypothetical protein</fullName>
    </submittedName>
</protein>
<proteinExistence type="predicted"/>
<dbReference type="Proteomes" id="UP000606786">
    <property type="component" value="Unassembled WGS sequence"/>
</dbReference>
<evidence type="ECO:0000313" key="2">
    <source>
        <dbReference type="Proteomes" id="UP000606786"/>
    </source>
</evidence>
<sequence length="168" mass="18388">MADENVSSQEAKLQSHEDIQKGTYFIAKKLILHNDRLICRLVRNCVCSTSATLQMVVTATPPCGVVSNLTALEVGFTAPLSAPGSCFRIYDISRRGWRAIAAGMLLRFQLQLVFARITKWTEHKQQLANANNLSCSNNTCGVEGNIITLSAQPQPAQESSPTPDHTKT</sequence>